<reference evidence="9 10" key="1">
    <citation type="journal article" date="2007" name="Science">
        <title>The Chlamydomonas genome reveals the evolution of key animal and plant functions.</title>
        <authorList>
            <person name="Merchant S.S."/>
            <person name="Prochnik S.E."/>
            <person name="Vallon O."/>
            <person name="Harris E.H."/>
            <person name="Karpowicz S.J."/>
            <person name="Witman G.B."/>
            <person name="Terry A."/>
            <person name="Salamov A."/>
            <person name="Fritz-Laylin L.K."/>
            <person name="Marechal-Drouard L."/>
            <person name="Marshall W.F."/>
            <person name="Qu L.H."/>
            <person name="Nelson D.R."/>
            <person name="Sanderfoot A.A."/>
            <person name="Spalding M.H."/>
            <person name="Kapitonov V.V."/>
            <person name="Ren Q."/>
            <person name="Ferris P."/>
            <person name="Lindquist E."/>
            <person name="Shapiro H."/>
            <person name="Lucas S.M."/>
            <person name="Grimwood J."/>
            <person name="Schmutz J."/>
            <person name="Cardol P."/>
            <person name="Cerutti H."/>
            <person name="Chanfreau G."/>
            <person name="Chen C.L."/>
            <person name="Cognat V."/>
            <person name="Croft M.T."/>
            <person name="Dent R."/>
            <person name="Dutcher S."/>
            <person name="Fernandez E."/>
            <person name="Fukuzawa H."/>
            <person name="Gonzalez-Ballester D."/>
            <person name="Gonzalez-Halphen D."/>
            <person name="Hallmann A."/>
            <person name="Hanikenne M."/>
            <person name="Hippler M."/>
            <person name="Inwood W."/>
            <person name="Jabbari K."/>
            <person name="Kalanon M."/>
            <person name="Kuras R."/>
            <person name="Lefebvre P.A."/>
            <person name="Lemaire S.D."/>
            <person name="Lobanov A.V."/>
            <person name="Lohr M."/>
            <person name="Manuell A."/>
            <person name="Meier I."/>
            <person name="Mets L."/>
            <person name="Mittag M."/>
            <person name="Mittelmeier T."/>
            <person name="Moroney J.V."/>
            <person name="Moseley J."/>
            <person name="Napoli C."/>
            <person name="Nedelcu A.M."/>
            <person name="Niyogi K."/>
            <person name="Novoselov S.V."/>
            <person name="Paulsen I.T."/>
            <person name="Pazour G."/>
            <person name="Purton S."/>
            <person name="Ral J.P."/>
            <person name="Riano-Pachon D.M."/>
            <person name="Riekhof W."/>
            <person name="Rymarquis L."/>
            <person name="Schroda M."/>
            <person name="Stern D."/>
            <person name="Umen J."/>
            <person name="Willows R."/>
            <person name="Wilson N."/>
            <person name="Zimmer S.L."/>
            <person name="Allmer J."/>
            <person name="Balk J."/>
            <person name="Bisova K."/>
            <person name="Chen C.J."/>
            <person name="Elias M."/>
            <person name="Gendler K."/>
            <person name="Hauser C."/>
            <person name="Lamb M.R."/>
            <person name="Ledford H."/>
            <person name="Long J.C."/>
            <person name="Minagawa J."/>
            <person name="Page M.D."/>
            <person name="Pan J."/>
            <person name="Pootakham W."/>
            <person name="Roje S."/>
            <person name="Rose A."/>
            <person name="Stahlberg E."/>
            <person name="Terauchi A.M."/>
            <person name="Yang P."/>
            <person name="Ball S."/>
            <person name="Bowler C."/>
            <person name="Dieckmann C.L."/>
            <person name="Gladyshev V.N."/>
            <person name="Green P."/>
            <person name="Jorgensen R."/>
            <person name="Mayfield S."/>
            <person name="Mueller-Roeber B."/>
            <person name="Rajamani S."/>
            <person name="Sayre R.T."/>
            <person name="Brokstein P."/>
            <person name="Dubchak I."/>
            <person name="Goodstein D."/>
            <person name="Hornick L."/>
            <person name="Huang Y.W."/>
            <person name="Jhaveri J."/>
            <person name="Luo Y."/>
            <person name="Martinez D."/>
            <person name="Ngau W.C."/>
            <person name="Otillar B."/>
            <person name="Poliakov A."/>
            <person name="Porter A."/>
            <person name="Szajkowski L."/>
            <person name="Werner G."/>
            <person name="Zhou K."/>
            <person name="Grigoriev I.V."/>
            <person name="Rokhsar D.S."/>
            <person name="Grossman A.R."/>
        </authorList>
    </citation>
    <scope>NUCLEOTIDE SEQUENCE [LARGE SCALE GENOMIC DNA]</scope>
    <source>
        <strain evidence="10">CC-503</strain>
    </source>
</reference>
<accession>A0A2K3DBG0</accession>
<feature type="region of interest" description="Disordered" evidence="8">
    <location>
        <begin position="462"/>
        <end position="608"/>
    </location>
</feature>
<feature type="compositionally biased region" description="Low complexity" evidence="8">
    <location>
        <begin position="569"/>
        <end position="591"/>
    </location>
</feature>
<dbReference type="Pfam" id="PF00504">
    <property type="entry name" value="Chloroa_b-bind"/>
    <property type="match status" value="1"/>
</dbReference>
<feature type="compositionally biased region" description="Low complexity" evidence="8">
    <location>
        <begin position="502"/>
        <end position="526"/>
    </location>
</feature>
<keyword evidence="3 7" id="KW-0602">Photosynthesis</keyword>
<dbReference type="AlphaFoldDB" id="A0A2K3DBG0"/>
<keyword evidence="7" id="KW-0472">Membrane</keyword>
<organism evidence="9 10">
    <name type="scientific">Chlamydomonas reinhardtii</name>
    <name type="common">Chlamydomonas smithii</name>
    <dbReference type="NCBI Taxonomy" id="3055"/>
    <lineage>
        <taxon>Eukaryota</taxon>
        <taxon>Viridiplantae</taxon>
        <taxon>Chlorophyta</taxon>
        <taxon>core chlorophytes</taxon>
        <taxon>Chlorophyceae</taxon>
        <taxon>CS clade</taxon>
        <taxon>Chlamydomonadales</taxon>
        <taxon>Chlamydomonadaceae</taxon>
        <taxon>Chlamydomonas</taxon>
    </lineage>
</organism>
<keyword evidence="7" id="KW-1133">Transmembrane helix</keyword>
<name>A0A2K3DBG0_CHLRE</name>
<feature type="binding site" evidence="6">
    <location>
        <position position="836"/>
    </location>
    <ligand>
        <name>chlorophyll a</name>
        <dbReference type="ChEBI" id="CHEBI:58416"/>
        <label>1</label>
    </ligand>
</feature>
<evidence type="ECO:0000256" key="2">
    <source>
        <dbReference type="ARBA" id="ARBA00022528"/>
    </source>
</evidence>
<dbReference type="KEGG" id="cre:CHLRE_10g454734v5"/>
<evidence type="ECO:0000256" key="1">
    <source>
        <dbReference type="ARBA" id="ARBA00022494"/>
    </source>
</evidence>
<feature type="compositionally biased region" description="Pro residues" evidence="8">
    <location>
        <begin position="550"/>
        <end position="568"/>
    </location>
</feature>
<feature type="binding site" description="axial binding residue" evidence="6">
    <location>
        <position position="693"/>
    </location>
    <ligand>
        <name>chlorophyll b</name>
        <dbReference type="ChEBI" id="CHEBI:61721"/>
        <label>1</label>
    </ligand>
    <ligandPart>
        <name>Mg</name>
        <dbReference type="ChEBI" id="CHEBI:25107"/>
    </ligandPart>
</feature>
<gene>
    <name evidence="9" type="ORF">CHLRE_10g454734v5</name>
</gene>
<sequence length="869" mass="89355">MQCALHASPRAGVQVRSRTSADRILPGPVLRSPLGPLSSRAPFSTSTLKHQPEQPSSQVACPASVDYGYPSAPELPPERMGEAARRALSRATSAVRRYGWLSFWAQLTLSVVGGVILLFSVAFTSQSGPKASLYLTLFGILAGFLSTFWNFGYTRTALKMQSYLDAAPGQEVPKIKKQQVVDMVTRGIFINMMGLASTLAGVQALVGMLVAKTLQISSYPFMAAASNNYNPVVALDVFLVQAATNTLLGHFVSLACSLWLLHVVGEGQGLRFQATASDPAAPAVIGKGNAGVYRVDFGRGAGRARSGVEEEAPRFMSLELLKQRTEDSRLPDLPSWSLEGDGGSVELKTNAGAPLRVPQRAPVGRDRGSGGGGSGGGSGGGGAAPWRTPPRPQPATAVAASMSSSSSSGGGIGRISAMAALPGGGGFNLNMASSASSSPAARAMAADWGSASGTAALGYAMPMPSSSSGSSSGGWGVGGSSSSSSSGPSSSSGRSKYLVDTSSSSTRSFDSRSSSGSSSSSSSSSRSGGGGSSSALALSWSEEAPGWRDIPPPPAPRPSRVPTSPPTQPAWRSSSISSASSSRTASSASSSLPPPPLQPVVAPAVPGADPDYLSPAPIAFRNSGAGASTSGRPPPDAAGRLLILPSVSSLSYLDGTLPGDMGFDPLGLFDPTNGSAGFMSQRWLHTAEVVHGRWAMLGAAGCLAPEYLAHEKVIPKATGLLWFKTGFLPPVSAGFDYGLPVTALFLIQMGLMGTVESLRWAELSNPGSLASNPLVPQPLARLIGTTRLGGGAYPGGLMFNPLGLGATRPAVMREYQQSEIRHGRLAMVACLGYAAQAVVTGKGPYTNWVAHLEDPDIENVVVLLDKLFA</sequence>
<dbReference type="OrthoDB" id="5900at2759"/>
<dbReference type="GO" id="GO:0009523">
    <property type="term" value="C:photosystem II"/>
    <property type="evidence" value="ECO:0007669"/>
    <property type="project" value="UniProtKB-KW"/>
</dbReference>
<keyword evidence="7" id="KW-0793">Thylakoid</keyword>
<keyword evidence="1 6" id="KW-0148">Chlorophyll</keyword>
<feature type="binding site" evidence="6">
    <location>
        <position position="691"/>
    </location>
    <ligand>
        <name>chlorophyll a</name>
        <dbReference type="ChEBI" id="CHEBI:58416"/>
        <label>1</label>
    </ligand>
</feature>
<dbReference type="SUPFAM" id="SSF103511">
    <property type="entry name" value="Chlorophyll a-b binding protein"/>
    <property type="match status" value="1"/>
</dbReference>
<dbReference type="Gramene" id="PNW77862">
    <property type="protein sequence ID" value="PNW77862"/>
    <property type="gene ID" value="CHLRE_10g454734v5"/>
</dbReference>
<protein>
    <recommendedName>
        <fullName evidence="7">Chlorophyll a-b binding protein, chloroplastic</fullName>
    </recommendedName>
</protein>
<dbReference type="PANTHER" id="PTHR21649">
    <property type="entry name" value="CHLOROPHYLL A/B BINDING PROTEIN"/>
    <property type="match status" value="1"/>
</dbReference>
<keyword evidence="10" id="KW-1185">Reference proteome</keyword>
<keyword evidence="5 7" id="KW-0157">Chromophore</keyword>
<dbReference type="STRING" id="3055.A0A2K3DBG0"/>
<dbReference type="InterPro" id="IPR001344">
    <property type="entry name" value="Chloro_AB-bd_pln"/>
</dbReference>
<feature type="compositionally biased region" description="Low complexity" evidence="8">
    <location>
        <begin position="599"/>
        <end position="608"/>
    </location>
</feature>
<evidence type="ECO:0000256" key="5">
    <source>
        <dbReference type="ARBA" id="ARBA00022991"/>
    </source>
</evidence>
<feature type="transmembrane region" description="Helical" evidence="7">
    <location>
        <begin position="131"/>
        <end position="151"/>
    </location>
</feature>
<evidence type="ECO:0000256" key="3">
    <source>
        <dbReference type="ARBA" id="ARBA00022531"/>
    </source>
</evidence>
<evidence type="ECO:0000256" key="6">
    <source>
        <dbReference type="PIRSR" id="PIRSR601344-1"/>
    </source>
</evidence>
<proteinExistence type="inferred from homology"/>
<feature type="region of interest" description="Disordered" evidence="8">
    <location>
        <begin position="329"/>
        <end position="410"/>
    </location>
</feature>
<keyword evidence="2 7" id="KW-0150">Chloroplast</keyword>
<feature type="compositionally biased region" description="Low complexity" evidence="8">
    <location>
        <begin position="480"/>
        <end position="495"/>
    </location>
</feature>
<dbReference type="ExpressionAtlas" id="A0A2K3DBG0">
    <property type="expression patterns" value="differential"/>
</dbReference>
<dbReference type="GO" id="GO:0016168">
    <property type="term" value="F:chlorophyll binding"/>
    <property type="evidence" value="ECO:0007669"/>
    <property type="project" value="UniProtKB-KW"/>
</dbReference>
<comment type="subcellular location">
    <subcellularLocation>
        <location evidence="7">Plastid</location>
        <location evidence="7">Chloroplast thylakoid membrane</location>
    </subcellularLocation>
</comment>
<comment type="similarity">
    <text evidence="7">Belongs to the light-harvesting chlorophyll a/b-binding (LHC) protein family.</text>
</comment>
<keyword evidence="7" id="KW-0604">Photosystem II</keyword>
<feature type="binding site" evidence="6">
    <location>
        <position position="819"/>
    </location>
    <ligand>
        <name>chlorophyll a</name>
        <dbReference type="ChEBI" id="CHEBI:58416"/>
        <label>1</label>
    </ligand>
</feature>
<dbReference type="GO" id="GO:0009522">
    <property type="term" value="C:photosystem I"/>
    <property type="evidence" value="ECO:0007669"/>
    <property type="project" value="UniProtKB-KW"/>
</dbReference>
<keyword evidence="7" id="KW-0603">Photosystem I</keyword>
<feature type="compositionally biased region" description="Polar residues" evidence="8">
    <location>
        <begin position="41"/>
        <end position="57"/>
    </location>
</feature>
<dbReference type="EMBL" id="CM008971">
    <property type="protein sequence ID" value="PNW77862.1"/>
    <property type="molecule type" value="Genomic_DNA"/>
</dbReference>
<feature type="transmembrane region" description="Helical" evidence="7">
    <location>
        <begin position="188"/>
        <end position="211"/>
    </location>
</feature>
<dbReference type="InterPro" id="IPR022051">
    <property type="entry name" value="DUF3611"/>
</dbReference>
<evidence type="ECO:0000256" key="7">
    <source>
        <dbReference type="RuleBase" id="RU363080"/>
    </source>
</evidence>
<evidence type="ECO:0000313" key="9">
    <source>
        <dbReference type="EMBL" id="PNW77862.1"/>
    </source>
</evidence>
<dbReference type="Pfam" id="PF12263">
    <property type="entry name" value="DUF3611"/>
    <property type="match status" value="1"/>
</dbReference>
<dbReference type="InParanoid" id="A0A2K3DBG0"/>
<keyword evidence="7" id="KW-0812">Transmembrane</keyword>
<evidence type="ECO:0000256" key="4">
    <source>
        <dbReference type="ARBA" id="ARBA00022640"/>
    </source>
</evidence>
<dbReference type="InterPro" id="IPR022796">
    <property type="entry name" value="Chloroa_b-bind"/>
</dbReference>
<dbReference type="GO" id="GO:0009416">
    <property type="term" value="P:response to light stimulus"/>
    <property type="evidence" value="ECO:0000318"/>
    <property type="project" value="GO_Central"/>
</dbReference>
<comment type="function">
    <text evidence="7">The light-harvesting complex (LHC) functions as a light receptor, it captures and delivers excitation energy to photosystems with which it is closely associated.</text>
</comment>
<feature type="binding site" evidence="6">
    <location>
        <position position="739"/>
    </location>
    <ligand>
        <name>chlorophyll a</name>
        <dbReference type="ChEBI" id="CHEBI:58416"/>
        <label>1</label>
    </ligand>
</feature>
<feature type="binding site" evidence="6">
    <location>
        <position position="688"/>
    </location>
    <ligand>
        <name>chlorophyll a</name>
        <dbReference type="ChEBI" id="CHEBI:58416"/>
        <label>1</label>
    </ligand>
</feature>
<feature type="compositionally biased region" description="Gly residues" evidence="8">
    <location>
        <begin position="369"/>
        <end position="383"/>
    </location>
</feature>
<dbReference type="Gene3D" id="1.10.3460.10">
    <property type="entry name" value="Chlorophyll a/b binding protein domain"/>
    <property type="match status" value="1"/>
</dbReference>
<feature type="transmembrane region" description="Helical" evidence="7">
    <location>
        <begin position="98"/>
        <end position="119"/>
    </location>
</feature>
<keyword evidence="4 7" id="KW-0934">Plastid</keyword>
<dbReference type="RefSeq" id="XP_042920433.1">
    <property type="nucleotide sequence ID" value="XM_043067035.1"/>
</dbReference>
<dbReference type="GeneID" id="5724096"/>
<dbReference type="GO" id="GO:0009768">
    <property type="term" value="P:photosynthesis, light harvesting in photosystem I"/>
    <property type="evidence" value="ECO:0000318"/>
    <property type="project" value="GO_Central"/>
</dbReference>
<feature type="binding site" evidence="6">
    <location>
        <position position="824"/>
    </location>
    <ligand>
        <name>chlorophyll a</name>
        <dbReference type="ChEBI" id="CHEBI:58416"/>
        <label>1</label>
    </ligand>
</feature>
<dbReference type="GO" id="GO:0009535">
    <property type="term" value="C:chloroplast thylakoid membrane"/>
    <property type="evidence" value="ECO:0000318"/>
    <property type="project" value="GO_Central"/>
</dbReference>
<evidence type="ECO:0000313" key="10">
    <source>
        <dbReference type="Proteomes" id="UP000006906"/>
    </source>
</evidence>
<feature type="binding site" evidence="6">
    <location>
        <position position="851"/>
    </location>
    <ligand>
        <name>chlorophyll a</name>
        <dbReference type="ChEBI" id="CHEBI:58416"/>
        <label>1</label>
    </ligand>
</feature>
<feature type="region of interest" description="Disordered" evidence="8">
    <location>
        <begin position="25"/>
        <end position="57"/>
    </location>
</feature>
<dbReference type="Proteomes" id="UP000006906">
    <property type="component" value="Chromosome 10"/>
</dbReference>
<evidence type="ECO:0000256" key="8">
    <source>
        <dbReference type="SAM" id="MobiDB-lite"/>
    </source>
</evidence>